<proteinExistence type="predicted"/>
<evidence type="ECO:0000313" key="1">
    <source>
        <dbReference type="EMBL" id="EJX07881.1"/>
    </source>
</evidence>
<protein>
    <submittedName>
        <fullName evidence="1">Uncharacterized protein</fullName>
    </submittedName>
</protein>
<reference evidence="1" key="1">
    <citation type="journal article" date="2012" name="PLoS ONE">
        <title>Gene sets for utilization of primary and secondary nutrition supplies in the distal gut of endangered iberian lynx.</title>
        <authorList>
            <person name="Alcaide M."/>
            <person name="Messina E."/>
            <person name="Richter M."/>
            <person name="Bargiela R."/>
            <person name="Peplies J."/>
            <person name="Huws S.A."/>
            <person name="Newbold C.J."/>
            <person name="Golyshin P.N."/>
            <person name="Simon M.A."/>
            <person name="Lopez G."/>
            <person name="Yakimov M.M."/>
            <person name="Ferrer M."/>
        </authorList>
    </citation>
    <scope>NUCLEOTIDE SEQUENCE</scope>
</reference>
<dbReference type="AlphaFoldDB" id="J9D590"/>
<organism evidence="1">
    <name type="scientific">gut metagenome</name>
    <dbReference type="NCBI Taxonomy" id="749906"/>
    <lineage>
        <taxon>unclassified sequences</taxon>
        <taxon>metagenomes</taxon>
        <taxon>organismal metagenomes</taxon>
    </lineage>
</organism>
<accession>J9D590</accession>
<gene>
    <name evidence="1" type="ORF">EVA_04013</name>
</gene>
<dbReference type="EMBL" id="AMCI01000773">
    <property type="protein sequence ID" value="EJX07881.1"/>
    <property type="molecule type" value="Genomic_DNA"/>
</dbReference>
<comment type="caution">
    <text evidence="1">The sequence shown here is derived from an EMBL/GenBank/DDBJ whole genome shotgun (WGS) entry which is preliminary data.</text>
</comment>
<name>J9D590_9ZZZZ</name>
<sequence>MNTDELVASYRALNASFSKTMVYHIGIDAGFFTEYTYMIHAMLYCLQHQIQFKLYADDANFGWDRGWEDCFEPFCEQVHEGFHRTYNTHRIPSWKALLSDPKQPKIKLLKWKLKVIVKNGMGRMLAWRAYGQPTLLNCHVRFCPHQHFCIPELGIDGDYLHAFQKMTAITWRLNESMAQTCSLMAASLQLPPRYAGCQIRGGDKITETSLLPPACYVRLIQQQTALRDVFVLTDDYRLFEQLPELAAGMCWYTLCSAEERGYVNQDFTQRAKERKKKQMTRFLCSIQLLMNASAFVGSITTGPSLFLLKNFYPAIYLADCSLEDFPAVSVLPIPERGRMAAAYLQTH</sequence>